<dbReference type="RefSeq" id="WP_264850197.1">
    <property type="nucleotide sequence ID" value="NZ_BRXR01000001.1"/>
</dbReference>
<accession>A0ABQ5N6V4</accession>
<evidence type="ECO:0000313" key="9">
    <source>
        <dbReference type="Proteomes" id="UP001208567"/>
    </source>
</evidence>
<keyword evidence="2 6" id="KW-0805">Transcription regulation</keyword>
<dbReference type="InterPro" id="IPR014244">
    <property type="entry name" value="RNA_pol_sigma-I"/>
</dbReference>
<keyword evidence="5 6" id="KW-0804">Transcription</keyword>
<evidence type="ECO:0000259" key="7">
    <source>
        <dbReference type="Pfam" id="PF04542"/>
    </source>
</evidence>
<evidence type="ECO:0000256" key="2">
    <source>
        <dbReference type="ARBA" id="ARBA00023015"/>
    </source>
</evidence>
<organism evidence="8 9">
    <name type="scientific">Clostridium omnivorum</name>
    <dbReference type="NCBI Taxonomy" id="1604902"/>
    <lineage>
        <taxon>Bacteria</taxon>
        <taxon>Bacillati</taxon>
        <taxon>Bacillota</taxon>
        <taxon>Clostridia</taxon>
        <taxon>Eubacteriales</taxon>
        <taxon>Clostridiaceae</taxon>
        <taxon>Clostridium</taxon>
    </lineage>
</organism>
<comment type="subcellular location">
    <subcellularLocation>
        <location evidence="6">Cytoplasm</location>
    </subcellularLocation>
</comment>
<dbReference type="HAMAP" id="MF_02064">
    <property type="entry name" value="Sigma70_SigI"/>
    <property type="match status" value="1"/>
</dbReference>
<keyword evidence="4 6" id="KW-0238">DNA-binding</keyword>
<dbReference type="Proteomes" id="UP001208567">
    <property type="component" value="Unassembled WGS sequence"/>
</dbReference>
<comment type="activity regulation">
    <text evidence="6">Negatively regulated by the anti-sigma-I factor RsgI.</text>
</comment>
<evidence type="ECO:0000256" key="5">
    <source>
        <dbReference type="ARBA" id="ARBA00023163"/>
    </source>
</evidence>
<evidence type="ECO:0000313" key="8">
    <source>
        <dbReference type="EMBL" id="GLC30922.1"/>
    </source>
</evidence>
<proteinExistence type="inferred from homology"/>
<keyword evidence="3 6" id="KW-0731">Sigma factor</keyword>
<dbReference type="PIRSF" id="PIRSF038953">
    <property type="entry name" value="SigI"/>
    <property type="match status" value="1"/>
</dbReference>
<evidence type="ECO:0000256" key="6">
    <source>
        <dbReference type="HAMAP-Rule" id="MF_02064"/>
    </source>
</evidence>
<dbReference type="EMBL" id="BRXR01000001">
    <property type="protein sequence ID" value="GLC30922.1"/>
    <property type="molecule type" value="Genomic_DNA"/>
</dbReference>
<comment type="similarity">
    <text evidence="6">Belongs to the sigma-70 factor family. SigI subfamily.</text>
</comment>
<protein>
    <recommendedName>
        <fullName evidence="6">RNA polymerase sigma factor SigI</fullName>
    </recommendedName>
</protein>
<feature type="domain" description="RNA polymerase sigma-70 region 2" evidence="7">
    <location>
        <begin position="18"/>
        <end position="83"/>
    </location>
</feature>
<keyword evidence="6" id="KW-0346">Stress response</keyword>
<sequence length="228" mass="26828">MKLELLSPVNRNRFIEDSKLFIYNTAYKICKRKLDWKNDDELSVALVAFNKACDSYNEEKGEFYSFAKVIIRNSLVDHFRKAKNNPYLAFESDEDEELQYIDIKNSLTQYQIESENKNRIEEISLLSIELAIYKLDFDVLANSSPSHKDTRDSLLNLAMSCIREETILRQIKEKKLLPVKEICLLTGTNRKFVEKWRRYILTLIIILSSEDYPYIKSYLNIKVGEKNA</sequence>
<keyword evidence="1 6" id="KW-0963">Cytoplasm</keyword>
<evidence type="ECO:0000256" key="4">
    <source>
        <dbReference type="ARBA" id="ARBA00023125"/>
    </source>
</evidence>
<dbReference type="InterPro" id="IPR007627">
    <property type="entry name" value="RNA_pol_sigma70_r2"/>
</dbReference>
<dbReference type="Gene3D" id="1.10.1740.10">
    <property type="match status" value="1"/>
</dbReference>
<dbReference type="SUPFAM" id="SSF88946">
    <property type="entry name" value="Sigma2 domain of RNA polymerase sigma factors"/>
    <property type="match status" value="1"/>
</dbReference>
<feature type="DNA-binding region" description="H-T-H motif" evidence="6">
    <location>
        <begin position="179"/>
        <end position="198"/>
    </location>
</feature>
<feature type="short sequence motif" description="Polymerase core binding" evidence="6">
    <location>
        <begin position="40"/>
        <end position="53"/>
    </location>
</feature>
<evidence type="ECO:0000256" key="1">
    <source>
        <dbReference type="ARBA" id="ARBA00022490"/>
    </source>
</evidence>
<keyword evidence="9" id="KW-1185">Reference proteome</keyword>
<dbReference type="Pfam" id="PF04542">
    <property type="entry name" value="Sigma70_r2"/>
    <property type="match status" value="1"/>
</dbReference>
<gene>
    <name evidence="6" type="primary">sigI</name>
    <name evidence="8" type="ORF">bsdE14_23320</name>
</gene>
<dbReference type="InterPro" id="IPR013325">
    <property type="entry name" value="RNA_pol_sigma_r2"/>
</dbReference>
<comment type="caution">
    <text evidence="8">The sequence shown here is derived from an EMBL/GenBank/DDBJ whole genome shotgun (WGS) entry which is preliminary data.</text>
</comment>
<reference evidence="8 9" key="1">
    <citation type="journal article" date="2024" name="Int. J. Syst. Evol. Microbiol.">
        <title>Clostridium omnivorum sp. nov., isolated from anoxic soil under the treatment of reductive soil disinfestation.</title>
        <authorList>
            <person name="Ueki A."/>
            <person name="Tonouchi A."/>
            <person name="Kaku N."/>
            <person name="Honma S."/>
            <person name="Ueki K."/>
        </authorList>
    </citation>
    <scope>NUCLEOTIDE SEQUENCE [LARGE SCALE GENOMIC DNA]</scope>
    <source>
        <strain evidence="8 9">E14</strain>
    </source>
</reference>
<name>A0ABQ5N6V4_9CLOT</name>
<comment type="function">
    <text evidence="6">Sigma factors are initiation factors that promote the attachment of RNA polymerase to specific initiation sites and are then released.</text>
</comment>
<comment type="subunit">
    <text evidence="6">Interacts with RsgI.</text>
</comment>
<evidence type="ECO:0000256" key="3">
    <source>
        <dbReference type="ARBA" id="ARBA00023082"/>
    </source>
</evidence>